<reference evidence="2" key="1">
    <citation type="submission" date="2021-02" db="EMBL/GenBank/DDBJ databases">
        <authorList>
            <person name="Nowell W R."/>
        </authorList>
    </citation>
    <scope>NUCLEOTIDE SEQUENCE</scope>
</reference>
<protein>
    <submittedName>
        <fullName evidence="2">Uncharacterized protein</fullName>
    </submittedName>
</protein>
<proteinExistence type="predicted"/>
<organism evidence="2 3">
    <name type="scientific">Rotaria magnacalcarata</name>
    <dbReference type="NCBI Taxonomy" id="392030"/>
    <lineage>
        <taxon>Eukaryota</taxon>
        <taxon>Metazoa</taxon>
        <taxon>Spiralia</taxon>
        <taxon>Gnathifera</taxon>
        <taxon>Rotifera</taxon>
        <taxon>Eurotatoria</taxon>
        <taxon>Bdelloidea</taxon>
        <taxon>Philodinida</taxon>
        <taxon>Philodinidae</taxon>
        <taxon>Rotaria</taxon>
    </lineage>
</organism>
<comment type="caution">
    <text evidence="2">The sequence shown here is derived from an EMBL/GenBank/DDBJ whole genome shotgun (WGS) entry which is preliminary data.</text>
</comment>
<dbReference type="AlphaFoldDB" id="A0A8S3B2F9"/>
<dbReference type="Proteomes" id="UP000676336">
    <property type="component" value="Unassembled WGS sequence"/>
</dbReference>
<evidence type="ECO:0000256" key="1">
    <source>
        <dbReference type="SAM" id="MobiDB-lite"/>
    </source>
</evidence>
<name>A0A8S3B2F9_9BILA</name>
<gene>
    <name evidence="2" type="ORF">SMN809_LOCUS46760</name>
</gene>
<evidence type="ECO:0000313" key="2">
    <source>
        <dbReference type="EMBL" id="CAF4791107.1"/>
    </source>
</evidence>
<feature type="region of interest" description="Disordered" evidence="1">
    <location>
        <begin position="1"/>
        <end position="25"/>
    </location>
</feature>
<dbReference type="EMBL" id="CAJOBI010146309">
    <property type="protein sequence ID" value="CAF4791107.1"/>
    <property type="molecule type" value="Genomic_DNA"/>
</dbReference>
<feature type="non-terminal residue" evidence="2">
    <location>
        <position position="1"/>
    </location>
</feature>
<accession>A0A8S3B2F9</accession>
<evidence type="ECO:0000313" key="3">
    <source>
        <dbReference type="Proteomes" id="UP000676336"/>
    </source>
</evidence>
<sequence length="25" mass="2522">PPATPGLLGDRGSQGYRGRPGVSII</sequence>